<evidence type="ECO:0000256" key="3">
    <source>
        <dbReference type="ARBA" id="ARBA00022723"/>
    </source>
</evidence>
<keyword evidence="3" id="KW-0479">Metal-binding</keyword>
<evidence type="ECO:0000256" key="1">
    <source>
        <dbReference type="ARBA" id="ARBA00001273"/>
    </source>
</evidence>
<evidence type="ECO:0000256" key="4">
    <source>
        <dbReference type="ARBA" id="ARBA00022801"/>
    </source>
</evidence>
<sequence>MTRQRLQITPDHNLALDLVRTTEAAALAAARWVGRGDKNAADGAAVDAMRLLFNAMQFDGVVVIGEGEKDEAPMLFNGERLGTAEGPRVDVAVDPIDGTKLVAGGQANAVAVVAVSERGTMFDPGPCFYMEKIAAGREGGRVLDVAAPIEENVKNVARARGMEVEDLTVVILDRERHHDAMARIRAIGARVYLITDGDVAGAIAAATPGTGIDLLYGIGGTPEAVITAAALKCLGGEIQGRLRPRTDTERKAVLDAGFDLERILTTNDLVRGEDVFFAATGITDGSLLRGVRYSPEGATTESVVMRSRSGTIRTIKAEHRWEALGAHPAAEHDTNRERPAHRLPPLLRKGETPSPGEGA</sequence>
<dbReference type="Gene3D" id="3.40.190.90">
    <property type="match status" value="1"/>
</dbReference>
<dbReference type="NCBIfam" id="TIGR00330">
    <property type="entry name" value="glpX"/>
    <property type="match status" value="1"/>
</dbReference>
<feature type="region of interest" description="Disordered" evidence="8">
    <location>
        <begin position="326"/>
        <end position="359"/>
    </location>
</feature>
<keyword evidence="5" id="KW-0464">Manganese</keyword>
<feature type="compositionally biased region" description="Basic and acidic residues" evidence="8">
    <location>
        <begin position="329"/>
        <end position="340"/>
    </location>
</feature>
<organism evidence="9 10">
    <name type="scientific">Paludisphaera mucosa</name>
    <dbReference type="NCBI Taxonomy" id="3030827"/>
    <lineage>
        <taxon>Bacteria</taxon>
        <taxon>Pseudomonadati</taxon>
        <taxon>Planctomycetota</taxon>
        <taxon>Planctomycetia</taxon>
        <taxon>Isosphaerales</taxon>
        <taxon>Isosphaeraceae</taxon>
        <taxon>Paludisphaera</taxon>
    </lineage>
</organism>
<reference evidence="9 10" key="1">
    <citation type="submission" date="2023-03" db="EMBL/GenBank/DDBJ databases">
        <title>Paludisphaera mucosa sp. nov. a novel planctomycete from northern fen.</title>
        <authorList>
            <person name="Ivanova A."/>
        </authorList>
    </citation>
    <scope>NUCLEOTIDE SEQUENCE [LARGE SCALE GENOMIC DNA]</scope>
    <source>
        <strain evidence="9 10">Pla2</strain>
    </source>
</reference>
<comment type="catalytic activity">
    <reaction evidence="1">
        <text>beta-D-fructose 1,6-bisphosphate + H2O = beta-D-fructose 6-phosphate + phosphate</text>
        <dbReference type="Rhea" id="RHEA:11064"/>
        <dbReference type="ChEBI" id="CHEBI:15377"/>
        <dbReference type="ChEBI" id="CHEBI:32966"/>
        <dbReference type="ChEBI" id="CHEBI:43474"/>
        <dbReference type="ChEBI" id="CHEBI:57634"/>
        <dbReference type="EC" id="3.1.3.11"/>
    </reaction>
</comment>
<dbReference type="EMBL" id="JARRAG010000001">
    <property type="protein sequence ID" value="MDG3003553.1"/>
    <property type="molecule type" value="Genomic_DNA"/>
</dbReference>
<comment type="similarity">
    <text evidence="2 7">Belongs to the FBPase class 2 family.</text>
</comment>
<proteinExistence type="inferred from homology"/>
<evidence type="ECO:0000313" key="10">
    <source>
        <dbReference type="Proteomes" id="UP001216907"/>
    </source>
</evidence>
<evidence type="ECO:0000256" key="6">
    <source>
        <dbReference type="ARBA" id="ARBA00023277"/>
    </source>
</evidence>
<keyword evidence="10" id="KW-1185">Reference proteome</keyword>
<dbReference type="CDD" id="cd01516">
    <property type="entry name" value="FBPase_glpX"/>
    <property type="match status" value="1"/>
</dbReference>
<evidence type="ECO:0000256" key="5">
    <source>
        <dbReference type="ARBA" id="ARBA00023211"/>
    </source>
</evidence>
<name>A0ABT6F815_9BACT</name>
<evidence type="ECO:0000256" key="8">
    <source>
        <dbReference type="SAM" id="MobiDB-lite"/>
    </source>
</evidence>
<dbReference type="InterPro" id="IPR004464">
    <property type="entry name" value="FBPase_class-2/SBPase"/>
</dbReference>
<dbReference type="RefSeq" id="WP_277859903.1">
    <property type="nucleotide sequence ID" value="NZ_JARRAG010000001.1"/>
</dbReference>
<dbReference type="Gene3D" id="3.30.540.10">
    <property type="entry name" value="Fructose-1,6-Bisphosphatase, subunit A, domain 1"/>
    <property type="match status" value="1"/>
</dbReference>
<dbReference type="PIRSF" id="PIRSF004532">
    <property type="entry name" value="GlpX"/>
    <property type="match status" value="1"/>
</dbReference>
<dbReference type="SUPFAM" id="SSF56655">
    <property type="entry name" value="Carbohydrate phosphatase"/>
    <property type="match status" value="1"/>
</dbReference>
<evidence type="ECO:0000256" key="2">
    <source>
        <dbReference type="ARBA" id="ARBA00008989"/>
    </source>
</evidence>
<dbReference type="PANTHER" id="PTHR30447">
    <property type="entry name" value="FRUCTOSE-1,6-BISPHOSPHATASE CLASS 2"/>
    <property type="match status" value="1"/>
</dbReference>
<evidence type="ECO:0000256" key="7">
    <source>
        <dbReference type="PIRNR" id="PIRNR004532"/>
    </source>
</evidence>
<protein>
    <recommendedName>
        <fullName evidence="7">Fructose-1,6-bisphosphatase</fullName>
    </recommendedName>
</protein>
<dbReference type="Pfam" id="PF03320">
    <property type="entry name" value="FBPase_glpX"/>
    <property type="match status" value="1"/>
</dbReference>
<keyword evidence="6 7" id="KW-0119">Carbohydrate metabolism</keyword>
<evidence type="ECO:0000313" key="9">
    <source>
        <dbReference type="EMBL" id="MDG3003553.1"/>
    </source>
</evidence>
<dbReference type="Proteomes" id="UP001216907">
    <property type="component" value="Unassembled WGS sequence"/>
</dbReference>
<dbReference type="PANTHER" id="PTHR30447:SF0">
    <property type="entry name" value="FRUCTOSE-1,6-BISPHOSPHATASE 1 CLASS 2-RELATED"/>
    <property type="match status" value="1"/>
</dbReference>
<accession>A0ABT6F815</accession>
<comment type="caution">
    <text evidence="9">The sequence shown here is derived from an EMBL/GenBank/DDBJ whole genome shotgun (WGS) entry which is preliminary data.</text>
</comment>
<gene>
    <name evidence="9" type="primary">glpX</name>
    <name evidence="9" type="ORF">PZE19_07225</name>
</gene>
<dbReference type="GO" id="GO:0042132">
    <property type="term" value="F:fructose 1,6-bisphosphate 1-phosphatase activity"/>
    <property type="evidence" value="ECO:0007669"/>
    <property type="project" value="UniProtKB-EC"/>
</dbReference>
<keyword evidence="4 9" id="KW-0378">Hydrolase</keyword>